<gene>
    <name evidence="1" type="ORF">PV04_08600</name>
</gene>
<dbReference type="GO" id="GO:0005739">
    <property type="term" value="C:mitochondrion"/>
    <property type="evidence" value="ECO:0007669"/>
    <property type="project" value="TreeGrafter"/>
</dbReference>
<dbReference type="HOGENOM" id="CLU_028690_4_0_1"/>
<dbReference type="SUPFAM" id="SSF54637">
    <property type="entry name" value="Thioesterase/thiol ester dehydrase-isomerase"/>
    <property type="match status" value="1"/>
</dbReference>
<dbReference type="EMBL" id="KN846961">
    <property type="protein sequence ID" value="KIW63614.1"/>
    <property type="molecule type" value="Genomic_DNA"/>
</dbReference>
<accession>A0A0D2FU68</accession>
<dbReference type="PANTHER" id="PTHR28152:SF1">
    <property type="entry name" value="HYDROXYACYL-THIOESTER DEHYDRATASE TYPE 2, MITOCHONDRIAL"/>
    <property type="match status" value="1"/>
</dbReference>
<dbReference type="GO" id="GO:0019171">
    <property type="term" value="F:(3R)-hydroxyacyl-[acyl-carrier-protein] dehydratase activity"/>
    <property type="evidence" value="ECO:0007669"/>
    <property type="project" value="TreeGrafter"/>
</dbReference>
<evidence type="ECO:0000313" key="2">
    <source>
        <dbReference type="Proteomes" id="UP000054266"/>
    </source>
</evidence>
<proteinExistence type="predicted"/>
<reference evidence="1 2" key="1">
    <citation type="submission" date="2015-01" db="EMBL/GenBank/DDBJ databases">
        <title>The Genome Sequence of Capronia semiimmersa CBS27337.</title>
        <authorList>
            <consortium name="The Broad Institute Genomics Platform"/>
            <person name="Cuomo C."/>
            <person name="de Hoog S."/>
            <person name="Gorbushina A."/>
            <person name="Stielow B."/>
            <person name="Teixiera M."/>
            <person name="Abouelleil A."/>
            <person name="Chapman S.B."/>
            <person name="Priest M."/>
            <person name="Young S.K."/>
            <person name="Wortman J."/>
            <person name="Nusbaum C."/>
            <person name="Birren B."/>
        </authorList>
    </citation>
    <scope>NUCLEOTIDE SEQUENCE [LARGE SCALE GENOMIC DNA]</scope>
    <source>
        <strain evidence="1 2">CBS 27337</strain>
    </source>
</reference>
<dbReference type="Proteomes" id="UP000054266">
    <property type="component" value="Unassembled WGS sequence"/>
</dbReference>
<organism evidence="1 2">
    <name type="scientific">Phialophora macrospora</name>
    <dbReference type="NCBI Taxonomy" id="1851006"/>
    <lineage>
        <taxon>Eukaryota</taxon>
        <taxon>Fungi</taxon>
        <taxon>Dikarya</taxon>
        <taxon>Ascomycota</taxon>
        <taxon>Pezizomycotina</taxon>
        <taxon>Eurotiomycetes</taxon>
        <taxon>Chaetothyriomycetidae</taxon>
        <taxon>Chaetothyriales</taxon>
        <taxon>Herpotrichiellaceae</taxon>
        <taxon>Phialophora</taxon>
    </lineage>
</organism>
<dbReference type="InterPro" id="IPR029069">
    <property type="entry name" value="HotDog_dom_sf"/>
</dbReference>
<dbReference type="STRING" id="5601.A0A0D2FU68"/>
<dbReference type="InterPro" id="IPR052741">
    <property type="entry name" value="Mitochondrial_HTD2"/>
</dbReference>
<keyword evidence="2" id="KW-1185">Reference proteome</keyword>
<protein>
    <recommendedName>
        <fullName evidence="3">MaoC-like domain-containing protein</fullName>
    </recommendedName>
</protein>
<evidence type="ECO:0008006" key="3">
    <source>
        <dbReference type="Google" id="ProtNLM"/>
    </source>
</evidence>
<evidence type="ECO:0000313" key="1">
    <source>
        <dbReference type="EMBL" id="KIW63614.1"/>
    </source>
</evidence>
<dbReference type="Gene3D" id="3.10.129.10">
    <property type="entry name" value="Hotdog Thioesterase"/>
    <property type="match status" value="1"/>
</dbReference>
<name>A0A0D2FU68_9EURO</name>
<sequence>MPLSTSSLRLLTQRTCCQRRRIICSRGASSILCRHVGTKASQDANTEFTQQLEDMKTRELPTEEGLWDKRNIQALRKTLQSHLSLPEFLYPNHIPPGYHQVSFNSLPDEHELSHDGAEQRHAPNDEWRYRVWAGGFLEFQKPFLWTDGRRGPEFAAVNEKITDTRLIGDANALNSKVMVTLTKSLFAPELDAQGQPVRGTSNEICISKARLNILLKEEKYLCFMREIPDSLKSASSARRISFPTDPDYSQTMIPSATLLFRFSALTRNAHVIHLDGDYTRQVYGLPMPLVHGPLTSVLMLDVLGEALALQNIGQSSALTIRSFQYRNILPLFVNERITIACKKLHDVKPDATKHRTEFGTPLQKWDVWIQKGAGRDATLAVRGSALVSSVTPPVPEQEGGSVI</sequence>
<dbReference type="PANTHER" id="PTHR28152">
    <property type="entry name" value="HYDROXYACYL-THIOESTER DEHYDRATASE TYPE 2, MITOCHONDRIAL"/>
    <property type="match status" value="1"/>
</dbReference>
<dbReference type="AlphaFoldDB" id="A0A0D2FU68"/>